<organism evidence="2 3">
    <name type="scientific">Aliiglaciecola lipolytica E3</name>
    <dbReference type="NCBI Taxonomy" id="1127673"/>
    <lineage>
        <taxon>Bacteria</taxon>
        <taxon>Pseudomonadati</taxon>
        <taxon>Pseudomonadota</taxon>
        <taxon>Gammaproteobacteria</taxon>
        <taxon>Alteromonadales</taxon>
        <taxon>Alteromonadaceae</taxon>
        <taxon>Aliiglaciecola</taxon>
    </lineage>
</organism>
<feature type="transmembrane region" description="Helical" evidence="1">
    <location>
        <begin position="388"/>
        <end position="413"/>
    </location>
</feature>
<dbReference type="Gene3D" id="1.20.1640.10">
    <property type="entry name" value="Multidrug efflux transporter AcrB transmembrane domain"/>
    <property type="match status" value="2"/>
</dbReference>
<dbReference type="SUPFAM" id="SSF82866">
    <property type="entry name" value="Multidrug efflux transporter AcrB transmembrane domain"/>
    <property type="match status" value="2"/>
</dbReference>
<dbReference type="OrthoDB" id="9757940at2"/>
<name>K6WWM7_9ALTE</name>
<feature type="transmembrane region" description="Helical" evidence="1">
    <location>
        <begin position="906"/>
        <end position="928"/>
    </location>
</feature>
<feature type="transmembrane region" description="Helical" evidence="1">
    <location>
        <begin position="333"/>
        <end position="355"/>
    </location>
</feature>
<feature type="transmembrane region" description="Helical" evidence="1">
    <location>
        <begin position="522"/>
        <end position="542"/>
    </location>
</feature>
<dbReference type="InterPro" id="IPR001036">
    <property type="entry name" value="Acrflvin-R"/>
</dbReference>
<dbReference type="Pfam" id="PF00873">
    <property type="entry name" value="ACR_tran"/>
    <property type="match status" value="1"/>
</dbReference>
<dbReference type="RefSeq" id="WP_008842649.1">
    <property type="nucleotide sequence ID" value="NZ_BAEN01000006.1"/>
</dbReference>
<keyword evidence="1" id="KW-1133">Transmembrane helix</keyword>
<feature type="transmembrane region" description="Helical" evidence="1">
    <location>
        <begin position="464"/>
        <end position="491"/>
    </location>
</feature>
<dbReference type="SUPFAM" id="SSF82693">
    <property type="entry name" value="Multidrug efflux transporter AcrB pore domain, PN1, PN2, PC1 and PC2 subdomains"/>
    <property type="match status" value="3"/>
</dbReference>
<dbReference type="GO" id="GO:0005886">
    <property type="term" value="C:plasma membrane"/>
    <property type="evidence" value="ECO:0007669"/>
    <property type="project" value="TreeGrafter"/>
</dbReference>
<dbReference type="PANTHER" id="PTHR32063:SF18">
    <property type="entry name" value="CATION EFFLUX SYSTEM PROTEIN"/>
    <property type="match status" value="1"/>
</dbReference>
<feature type="transmembrane region" description="Helical" evidence="1">
    <location>
        <begin position="434"/>
        <end position="452"/>
    </location>
</feature>
<gene>
    <name evidence="2" type="ORF">GLIP_0175</name>
</gene>
<dbReference type="InterPro" id="IPR027463">
    <property type="entry name" value="AcrB_DN_DC_subdom"/>
</dbReference>
<evidence type="ECO:0000313" key="2">
    <source>
        <dbReference type="EMBL" id="GAC12829.1"/>
    </source>
</evidence>
<dbReference type="Gene3D" id="3.30.2090.10">
    <property type="entry name" value="Multidrug efflux transporter AcrB TolC docking domain, DN and DC subdomains"/>
    <property type="match status" value="2"/>
</dbReference>
<feature type="transmembrane region" description="Helical" evidence="1">
    <location>
        <begin position="881"/>
        <end position="900"/>
    </location>
</feature>
<feature type="transmembrane region" description="Helical" evidence="1">
    <location>
        <begin position="956"/>
        <end position="977"/>
    </location>
</feature>
<reference evidence="2 3" key="1">
    <citation type="journal article" date="2017" name="Antonie Van Leeuwenhoek">
        <title>Rhizobium rhizosphaerae sp. nov., a novel species isolated from rice rhizosphere.</title>
        <authorList>
            <person name="Zhao J.J."/>
            <person name="Zhang J."/>
            <person name="Zhang R.J."/>
            <person name="Zhang C.W."/>
            <person name="Yin H.Q."/>
            <person name="Zhang X.X."/>
        </authorList>
    </citation>
    <scope>NUCLEOTIDE SEQUENCE [LARGE SCALE GENOMIC DNA]</scope>
    <source>
        <strain evidence="2 3">E3</strain>
    </source>
</reference>
<dbReference type="AlphaFoldDB" id="K6WWM7"/>
<evidence type="ECO:0000313" key="3">
    <source>
        <dbReference type="Proteomes" id="UP000006334"/>
    </source>
</evidence>
<dbReference type="PRINTS" id="PR00702">
    <property type="entry name" value="ACRIFLAVINRP"/>
</dbReference>
<dbReference type="PANTHER" id="PTHR32063">
    <property type="match status" value="1"/>
</dbReference>
<dbReference type="EMBL" id="BAEN01000006">
    <property type="protein sequence ID" value="GAC12829.1"/>
    <property type="molecule type" value="Genomic_DNA"/>
</dbReference>
<keyword evidence="1" id="KW-0472">Membrane</keyword>
<keyword evidence="3" id="KW-1185">Reference proteome</keyword>
<feature type="transmembrane region" description="Helical" evidence="1">
    <location>
        <begin position="12"/>
        <end position="30"/>
    </location>
</feature>
<evidence type="ECO:0000256" key="1">
    <source>
        <dbReference type="SAM" id="Phobius"/>
    </source>
</evidence>
<dbReference type="STRING" id="1127673.GLIP_0175"/>
<dbReference type="eggNOG" id="COG0841">
    <property type="taxonomic scope" value="Bacteria"/>
</dbReference>
<accession>K6WWM7</accession>
<dbReference type="Gene3D" id="3.30.70.1320">
    <property type="entry name" value="Multidrug efflux transporter AcrB pore domain like"/>
    <property type="match status" value="1"/>
</dbReference>
<dbReference type="Gene3D" id="3.30.70.1430">
    <property type="entry name" value="Multidrug efflux transporter AcrB pore domain"/>
    <property type="match status" value="2"/>
</dbReference>
<keyword evidence="1" id="KW-0812">Transmembrane</keyword>
<dbReference type="Proteomes" id="UP000006334">
    <property type="component" value="Unassembled WGS sequence"/>
</dbReference>
<feature type="transmembrane region" description="Helical" evidence="1">
    <location>
        <begin position="983"/>
        <end position="1006"/>
    </location>
</feature>
<dbReference type="GO" id="GO:0042910">
    <property type="term" value="F:xenobiotic transmembrane transporter activity"/>
    <property type="evidence" value="ECO:0007669"/>
    <property type="project" value="TreeGrafter"/>
</dbReference>
<feature type="transmembrane region" description="Helical" evidence="1">
    <location>
        <begin position="854"/>
        <end position="874"/>
    </location>
</feature>
<comment type="caution">
    <text evidence="2">The sequence shown here is derived from an EMBL/GenBank/DDBJ whole genome shotgun (WGS) entry which is preliminary data.</text>
</comment>
<protein>
    <submittedName>
        <fullName evidence="2">RND transporter, HAE1/HME family, permease protein</fullName>
    </submittedName>
</protein>
<dbReference type="Gene3D" id="3.30.70.1440">
    <property type="entry name" value="Multidrug efflux transporter AcrB pore domain"/>
    <property type="match status" value="1"/>
</dbReference>
<feature type="transmembrane region" description="Helical" evidence="1">
    <location>
        <begin position="362"/>
        <end position="382"/>
    </location>
</feature>
<dbReference type="SUPFAM" id="SSF82714">
    <property type="entry name" value="Multidrug efflux transporter AcrB TolC docking domain, DN and DC subdomains"/>
    <property type="match status" value="1"/>
</dbReference>
<sequence length="1012" mass="111982">MDIARYAMRTPVNIWLLILVFVIGGLIALTEIGRLENPAFTIKQVKVITAFPGASAKRVEEEVTEPLEITIQQMSQLYRLTSISSPGQSEITVEVESHYDSDKLPQIWDELRKRLRDATSSLPTGTQAPQVYDDFGDVYGLYFALVAPDFSPYEMREFARIIRRQLLTTEGVAKVEVSGVLQEQVVAYIDPYQIAGLGMSFPDIVSLFEDNLSPSNGGRIQVDGKKIRLLVENSTNRLEEISNLSIVIPGTNRSVRIKDIARLEIEPAEIQPSLIRYQGSEAITLAVSAIDGVNIVEVGKHVRATVDELLEHLPLGMTLTPIYDQAKIVDDSVGGFILNLIMSVVVVSLTLWLFMGWRSATIVGSVLVVTVLGTVMIMWLMGVQLQRISLGAMVIAMGMLVDNAIVVAEGMMLKIRQGTKPVDAASFVVKRTQWPLLGATIIGIAAFSGIGLSDDATGEFLYSLFVVVLVSLILSWVLAVTVVPVIGGYIYPSEKKDSAGEKISTTQKTFLHILHKALRFRWVTLTALLVVTIIAFVGFGQVKQGFFPSSNAPIFFIHYWGPQDQDIRYTEQKIEQAEQRILQFDEVDSVTSFVGRGADRFTLTYAPEANNESYGMMFIRAQDRDQIDTLGPAILEKLKTVDLDAQFYMERMQFGPGGGAKLQVRFSGPDPLVLRDLAEQAKQIYNADNKVRDVRHDWREKGLAINAHYDEFNAGMSGISRADFSDAIRYASDGLTLGTIRDGDYSYAIKAKMAIAGQTPIEAIQNNRVWNSQQRVYVPFQQVSKELELVNEEVLIQRRDRIRTITVKAEPVANETAGKAFTRIRPQMEAIELPDGYHLEWGGEYENANDAQAALGKGLPMGFLVMFLISVLLFGRVRQPLIIWMVVPMAVVGVVAGLLVTDMPFGFMSLLGFLSLFGMLIKNAIVLIEEIDLLIEEGQVPKLAITNASLSRLRPVSLAAITTILGMAPLLFDAFFADMAVTIMGGLAFATVLTLIAVPVLYSVFFKVSYRK</sequence>
<proteinExistence type="predicted"/>